<proteinExistence type="predicted"/>
<evidence type="ECO:0000313" key="2">
    <source>
        <dbReference type="Proteomes" id="UP000789375"/>
    </source>
</evidence>
<accession>A0A9N9D5T1</accession>
<dbReference type="Proteomes" id="UP000789375">
    <property type="component" value="Unassembled WGS sequence"/>
</dbReference>
<protein>
    <submittedName>
        <fullName evidence="1">6463_t:CDS:1</fullName>
    </submittedName>
</protein>
<comment type="caution">
    <text evidence="1">The sequence shown here is derived from an EMBL/GenBank/DDBJ whole genome shotgun (WGS) entry which is preliminary data.</text>
</comment>
<name>A0A9N9D5T1_FUNMO</name>
<reference evidence="1" key="1">
    <citation type="submission" date="2021-06" db="EMBL/GenBank/DDBJ databases">
        <authorList>
            <person name="Kallberg Y."/>
            <person name="Tangrot J."/>
            <person name="Rosling A."/>
        </authorList>
    </citation>
    <scope>NUCLEOTIDE SEQUENCE</scope>
    <source>
        <strain evidence="1">87-6 pot B 2015</strain>
    </source>
</reference>
<dbReference type="AlphaFoldDB" id="A0A9N9D5T1"/>
<keyword evidence="2" id="KW-1185">Reference proteome</keyword>
<sequence>MTSITSVIEDTENPNSPRFLCYSEENRSGVCSSPTEQLLSYVIFRLYMFSFEKLNIFMLGMRKLKKSE</sequence>
<dbReference type="EMBL" id="CAJVPP010003352">
    <property type="protein sequence ID" value="CAG8627393.1"/>
    <property type="molecule type" value="Genomic_DNA"/>
</dbReference>
<gene>
    <name evidence="1" type="ORF">FMOSSE_LOCUS10311</name>
</gene>
<evidence type="ECO:0000313" key="1">
    <source>
        <dbReference type="EMBL" id="CAG8627393.1"/>
    </source>
</evidence>
<organism evidence="1 2">
    <name type="scientific">Funneliformis mosseae</name>
    <name type="common">Endomycorrhizal fungus</name>
    <name type="synonym">Glomus mosseae</name>
    <dbReference type="NCBI Taxonomy" id="27381"/>
    <lineage>
        <taxon>Eukaryota</taxon>
        <taxon>Fungi</taxon>
        <taxon>Fungi incertae sedis</taxon>
        <taxon>Mucoromycota</taxon>
        <taxon>Glomeromycotina</taxon>
        <taxon>Glomeromycetes</taxon>
        <taxon>Glomerales</taxon>
        <taxon>Glomeraceae</taxon>
        <taxon>Funneliformis</taxon>
    </lineage>
</organism>